<dbReference type="InterPro" id="IPR039421">
    <property type="entry name" value="Type_1_exporter"/>
</dbReference>
<keyword evidence="3" id="KW-0547">Nucleotide-binding</keyword>
<comment type="subcellular location">
    <subcellularLocation>
        <location evidence="1">Cell membrane</location>
        <topology evidence="1">Multi-pass membrane protein</topology>
    </subcellularLocation>
</comment>
<reference evidence="10" key="2">
    <citation type="submission" date="2021-04" db="EMBL/GenBank/DDBJ databases">
        <authorList>
            <person name="Zhang T."/>
            <person name="Zhang Y."/>
            <person name="Lu D."/>
            <person name="Zuo D."/>
            <person name="Du Z."/>
        </authorList>
    </citation>
    <scope>NUCLEOTIDE SEQUENCE</scope>
    <source>
        <strain evidence="10">JR1</strain>
    </source>
</reference>
<feature type="transmembrane region" description="Helical" evidence="7">
    <location>
        <begin position="134"/>
        <end position="152"/>
    </location>
</feature>
<keyword evidence="4 10" id="KW-0067">ATP-binding</keyword>
<evidence type="ECO:0000313" key="11">
    <source>
        <dbReference type="Proteomes" id="UP000679220"/>
    </source>
</evidence>
<evidence type="ECO:0000256" key="7">
    <source>
        <dbReference type="SAM" id="Phobius"/>
    </source>
</evidence>
<dbReference type="SMART" id="SM00382">
    <property type="entry name" value="AAA"/>
    <property type="match status" value="1"/>
</dbReference>
<comment type="caution">
    <text evidence="10">The sequence shown here is derived from an EMBL/GenBank/DDBJ whole genome shotgun (WGS) entry which is preliminary data.</text>
</comment>
<dbReference type="Gene3D" id="3.40.50.300">
    <property type="entry name" value="P-loop containing nucleotide triphosphate hydrolases"/>
    <property type="match status" value="1"/>
</dbReference>
<reference evidence="10" key="1">
    <citation type="journal article" date="2018" name="Int. J. Syst. Evol. Microbiol.">
        <title>Carboxylicivirga sediminis sp. nov., isolated from coastal sediment.</title>
        <authorList>
            <person name="Wang F.Q."/>
            <person name="Ren L.H."/>
            <person name="Zou R.J."/>
            <person name="Sun Y.Z."/>
            <person name="Liu X.J."/>
            <person name="Jiang F."/>
            <person name="Liu L.J."/>
        </authorList>
    </citation>
    <scope>NUCLEOTIDE SEQUENCE</scope>
    <source>
        <strain evidence="10">JR1</strain>
    </source>
</reference>
<evidence type="ECO:0000256" key="1">
    <source>
        <dbReference type="ARBA" id="ARBA00004651"/>
    </source>
</evidence>
<evidence type="ECO:0000256" key="6">
    <source>
        <dbReference type="ARBA" id="ARBA00023136"/>
    </source>
</evidence>
<keyword evidence="5 7" id="KW-1133">Transmembrane helix</keyword>
<feature type="transmembrane region" description="Helical" evidence="7">
    <location>
        <begin position="158"/>
        <end position="177"/>
    </location>
</feature>
<dbReference type="PANTHER" id="PTHR43394">
    <property type="entry name" value="ATP-DEPENDENT PERMEASE MDL1, MITOCHONDRIAL"/>
    <property type="match status" value="1"/>
</dbReference>
<dbReference type="SUPFAM" id="SSF52540">
    <property type="entry name" value="P-loop containing nucleoside triphosphate hydrolases"/>
    <property type="match status" value="1"/>
</dbReference>
<dbReference type="GO" id="GO:0016887">
    <property type="term" value="F:ATP hydrolysis activity"/>
    <property type="evidence" value="ECO:0007669"/>
    <property type="project" value="InterPro"/>
</dbReference>
<dbReference type="RefSeq" id="WP_212193021.1">
    <property type="nucleotide sequence ID" value="NZ_JAGTAR010000045.1"/>
</dbReference>
<dbReference type="Pfam" id="PF00005">
    <property type="entry name" value="ABC_tran"/>
    <property type="match status" value="1"/>
</dbReference>
<dbReference type="EMBL" id="JAGTAR010000045">
    <property type="protein sequence ID" value="MBR8537998.1"/>
    <property type="molecule type" value="Genomic_DNA"/>
</dbReference>
<dbReference type="SUPFAM" id="SSF90123">
    <property type="entry name" value="ABC transporter transmembrane region"/>
    <property type="match status" value="1"/>
</dbReference>
<feature type="transmembrane region" description="Helical" evidence="7">
    <location>
        <begin position="57"/>
        <end position="77"/>
    </location>
</feature>
<feature type="transmembrane region" description="Helical" evidence="7">
    <location>
        <begin position="23"/>
        <end position="45"/>
    </location>
</feature>
<evidence type="ECO:0000259" key="8">
    <source>
        <dbReference type="PROSITE" id="PS50893"/>
    </source>
</evidence>
<keyword evidence="2 7" id="KW-0812">Transmembrane</keyword>
<feature type="transmembrane region" description="Helical" evidence="7">
    <location>
        <begin position="244"/>
        <end position="267"/>
    </location>
</feature>
<proteinExistence type="predicted"/>
<organism evidence="10 11">
    <name type="scientific">Carboxylicivirga sediminis</name>
    <dbReference type="NCBI Taxonomy" id="2006564"/>
    <lineage>
        <taxon>Bacteria</taxon>
        <taxon>Pseudomonadati</taxon>
        <taxon>Bacteroidota</taxon>
        <taxon>Bacteroidia</taxon>
        <taxon>Marinilabiliales</taxon>
        <taxon>Marinilabiliaceae</taxon>
        <taxon>Carboxylicivirga</taxon>
    </lineage>
</organism>
<dbReference type="PROSITE" id="PS50893">
    <property type="entry name" value="ABC_TRANSPORTER_2"/>
    <property type="match status" value="1"/>
</dbReference>
<dbReference type="PROSITE" id="PS50929">
    <property type="entry name" value="ABC_TM1F"/>
    <property type="match status" value="1"/>
</dbReference>
<feature type="domain" description="ABC transporter" evidence="8">
    <location>
        <begin position="335"/>
        <end position="545"/>
    </location>
</feature>
<dbReference type="GO" id="GO:0005524">
    <property type="term" value="F:ATP binding"/>
    <property type="evidence" value="ECO:0007669"/>
    <property type="project" value="UniProtKB-KW"/>
</dbReference>
<dbReference type="InterPro" id="IPR036640">
    <property type="entry name" value="ABC1_TM_sf"/>
</dbReference>
<evidence type="ECO:0000313" key="10">
    <source>
        <dbReference type="EMBL" id="MBR8537998.1"/>
    </source>
</evidence>
<dbReference type="AlphaFoldDB" id="A0A941F9X2"/>
<dbReference type="InterPro" id="IPR003439">
    <property type="entry name" value="ABC_transporter-like_ATP-bd"/>
</dbReference>
<keyword evidence="11" id="KW-1185">Reference proteome</keyword>
<sequence>MILQPTKRLWNLLKKYNSVLKQIYLYAFFIGIINLTLPVGIQAIINSLQTGELTSTWIVLVGFVLVGMALTGILQIFQLRLVENIQQDIFARSAFEFAFRFPRIAFLQLDKVHAPELVNRFFDTLTIQKGLPKILIDFSMAIFQIFFGLILLTIYSSYFIILGFILAVIIWIIYKITGRKGLDTSLQESKYKYKIAHWLEEIARTNATFKIFNKNKLHLDKTDDIVSSYLECRQSHFRVLLQQFWLFIGFKLTVAASLLILGGILVFQEKINLGQFVAAEIIIILIINSVEKVIRVIETIYDVLTALEKIGYVSDLKLDENKGTSTINNSTGLSVKARNISLSFPGEDIKVLNNISFDIAANEKVVLYGTSGSGKTILTKLISGLFNATEGELLIDNVPISHYKRDDYFSSIGVGLPTNQLFEGSIRDNILMGQNLPDEALDKTLRFLHLDEFLRRQSYGIDSIIDSGGRRLPRGVIQKIQIARILIHKPRLLLLEEPLQFIEEDEKIRIIDYLTSKEFNCTVLVVSDFNYWKEKCERIIDLNQIGQ</sequence>
<evidence type="ECO:0000256" key="4">
    <source>
        <dbReference type="ARBA" id="ARBA00022840"/>
    </source>
</evidence>
<protein>
    <submittedName>
        <fullName evidence="10">ABC transporter ATP-binding protein</fullName>
    </submittedName>
</protein>
<dbReference type="InterPro" id="IPR011527">
    <property type="entry name" value="ABC1_TM_dom"/>
</dbReference>
<dbReference type="Pfam" id="PF00664">
    <property type="entry name" value="ABC_membrane"/>
    <property type="match status" value="1"/>
</dbReference>
<accession>A0A941F9X2</accession>
<dbReference type="InterPro" id="IPR003593">
    <property type="entry name" value="AAA+_ATPase"/>
</dbReference>
<dbReference type="InterPro" id="IPR027417">
    <property type="entry name" value="P-loop_NTPase"/>
</dbReference>
<dbReference type="Proteomes" id="UP000679220">
    <property type="component" value="Unassembled WGS sequence"/>
</dbReference>
<evidence type="ECO:0000256" key="2">
    <source>
        <dbReference type="ARBA" id="ARBA00022692"/>
    </source>
</evidence>
<evidence type="ECO:0000256" key="3">
    <source>
        <dbReference type="ARBA" id="ARBA00022741"/>
    </source>
</evidence>
<name>A0A941F9X2_9BACT</name>
<gene>
    <name evidence="10" type="ORF">KDU71_20685</name>
</gene>
<dbReference type="PANTHER" id="PTHR43394:SF4">
    <property type="entry name" value="TOXIN SECRETION ABC TRANSPORTER ATP-BINDING PROTEIN"/>
    <property type="match status" value="1"/>
</dbReference>
<dbReference type="Gene3D" id="1.20.1560.10">
    <property type="entry name" value="ABC transporter type 1, transmembrane domain"/>
    <property type="match status" value="1"/>
</dbReference>
<evidence type="ECO:0000259" key="9">
    <source>
        <dbReference type="PROSITE" id="PS50929"/>
    </source>
</evidence>
<dbReference type="GO" id="GO:0015421">
    <property type="term" value="F:ABC-type oligopeptide transporter activity"/>
    <property type="evidence" value="ECO:0007669"/>
    <property type="project" value="TreeGrafter"/>
</dbReference>
<dbReference type="GO" id="GO:0005886">
    <property type="term" value="C:plasma membrane"/>
    <property type="evidence" value="ECO:0007669"/>
    <property type="project" value="UniProtKB-SubCell"/>
</dbReference>
<feature type="domain" description="ABC transmembrane type-1" evidence="9">
    <location>
        <begin position="25"/>
        <end position="302"/>
    </location>
</feature>
<evidence type="ECO:0000256" key="5">
    <source>
        <dbReference type="ARBA" id="ARBA00022989"/>
    </source>
</evidence>
<keyword evidence="6 7" id="KW-0472">Membrane</keyword>